<evidence type="ECO:0000313" key="9">
    <source>
        <dbReference type="Proteomes" id="UP001054857"/>
    </source>
</evidence>
<evidence type="ECO:0000256" key="4">
    <source>
        <dbReference type="ARBA" id="ARBA00022840"/>
    </source>
</evidence>
<dbReference type="InterPro" id="IPR000212">
    <property type="entry name" value="DNA_helicase_UvrD/REP"/>
</dbReference>
<dbReference type="InterPro" id="IPR027417">
    <property type="entry name" value="P-loop_NTPase"/>
</dbReference>
<feature type="region of interest" description="Disordered" evidence="6">
    <location>
        <begin position="397"/>
        <end position="451"/>
    </location>
</feature>
<dbReference type="InterPro" id="IPR014016">
    <property type="entry name" value="UvrD-like_ATP-bd"/>
</dbReference>
<keyword evidence="2 5" id="KW-0378">Hydrolase</keyword>
<sequence length="632" mass="68729">MNHQVPVPYNPPPGFSEANIPASLPGGLVLSREQRAIVEAVGRLEAPGVLSVQAFAGTAKTTTARAIVASLRHKHILYLVFNKDMQLEAKEAMKKDMAVIASPYNRLGNFDVLTTHGLARKSVKYEEHFAANRWNGDLPISKVRAFLVRQWNPSSPKDVKYAVAAAVRCALNRYMTSGDEELFLGHFSAKQLEKAREPLQSLLSKRRSGGNTAVNSIQHMLLEAARMLWSKLISRTETELPLPHNAYLKLCTLQKPKLVSFRQVPYDLIIVDEAQDLNAVTKQLVMDLQEESPLVLLGDKHQQIYSFNYACGLLSGRVHFTRPLSRLSLRQSYRFGSEIAAAINAVLKAAFKEGDFLIGREQQTASDPRVHPGVVYCLLPQDRDLTTVTLEDIFPPRAQQAQQPQVQPEGRINGNSCGASSSGSGSDTQGLNGASSSGSESDDDGDAAAGAAPRRPFRFLQCPIRGLQPDEGFPLELSMTSPVPGAGVAVLPASLLLPGAPRPRVTLVARRNATLVLLALQLVTAGHTVCASFQQKDDSDEVEGHQDGGGRHQQGRWQQYGRQQQAGGAGGGGRRGGGAILQRMTDVYEFMYHGKRFGGVSHVLSGIETQEELLELVDSGADMELCGAYQVV</sequence>
<keyword evidence="4 5" id="KW-0067">ATP-binding</keyword>
<feature type="domain" description="UvrD-like helicase ATP-binding" evidence="7">
    <location>
        <begin position="33"/>
        <end position="336"/>
    </location>
</feature>
<dbReference type="SUPFAM" id="SSF52540">
    <property type="entry name" value="P-loop containing nucleoside triphosphate hydrolases"/>
    <property type="match status" value="1"/>
</dbReference>
<dbReference type="GO" id="GO:0016787">
    <property type="term" value="F:hydrolase activity"/>
    <property type="evidence" value="ECO:0007669"/>
    <property type="project" value="UniProtKB-UniRule"/>
</dbReference>
<accession>A0AAD3DK92</accession>
<comment type="caution">
    <text evidence="8">The sequence shown here is derived from an EMBL/GenBank/DDBJ whole genome shotgun (WGS) entry which is preliminary data.</text>
</comment>
<keyword evidence="9" id="KW-1185">Reference proteome</keyword>
<feature type="binding site" evidence="5">
    <location>
        <begin position="54"/>
        <end position="61"/>
    </location>
    <ligand>
        <name>ATP</name>
        <dbReference type="ChEBI" id="CHEBI:30616"/>
    </ligand>
</feature>
<proteinExistence type="predicted"/>
<name>A0AAD3DK92_9CHLO</name>
<evidence type="ECO:0000259" key="7">
    <source>
        <dbReference type="PROSITE" id="PS51198"/>
    </source>
</evidence>
<keyword evidence="3 5" id="KW-0347">Helicase</keyword>
<dbReference type="EMBL" id="BMAR01000005">
    <property type="protein sequence ID" value="GFR43424.1"/>
    <property type="molecule type" value="Genomic_DNA"/>
</dbReference>
<dbReference type="AlphaFoldDB" id="A0AAD3DK92"/>
<dbReference type="Gene3D" id="3.40.50.300">
    <property type="entry name" value="P-loop containing nucleotide triphosphate hydrolases"/>
    <property type="match status" value="1"/>
</dbReference>
<dbReference type="PANTHER" id="PTHR11070:SF2">
    <property type="entry name" value="ATP-DEPENDENT DNA HELICASE SRS2"/>
    <property type="match status" value="1"/>
</dbReference>
<dbReference type="GO" id="GO:0000725">
    <property type="term" value="P:recombinational repair"/>
    <property type="evidence" value="ECO:0007669"/>
    <property type="project" value="TreeGrafter"/>
</dbReference>
<evidence type="ECO:0000313" key="8">
    <source>
        <dbReference type="EMBL" id="GFR43424.1"/>
    </source>
</evidence>
<dbReference type="GO" id="GO:0005524">
    <property type="term" value="F:ATP binding"/>
    <property type="evidence" value="ECO:0007669"/>
    <property type="project" value="UniProtKB-UniRule"/>
</dbReference>
<evidence type="ECO:0000256" key="3">
    <source>
        <dbReference type="ARBA" id="ARBA00022806"/>
    </source>
</evidence>
<dbReference type="GO" id="GO:0003677">
    <property type="term" value="F:DNA binding"/>
    <property type="evidence" value="ECO:0007669"/>
    <property type="project" value="InterPro"/>
</dbReference>
<feature type="compositionally biased region" description="Low complexity" evidence="6">
    <location>
        <begin position="397"/>
        <end position="426"/>
    </location>
</feature>
<dbReference type="Pfam" id="PF00580">
    <property type="entry name" value="UvrD-helicase"/>
    <property type="match status" value="1"/>
</dbReference>
<protein>
    <recommendedName>
        <fullName evidence="7">UvrD-like helicase ATP-binding domain-containing protein</fullName>
    </recommendedName>
</protein>
<gene>
    <name evidence="8" type="ORF">Agub_g4505</name>
</gene>
<dbReference type="GO" id="GO:0005634">
    <property type="term" value="C:nucleus"/>
    <property type="evidence" value="ECO:0007669"/>
    <property type="project" value="TreeGrafter"/>
</dbReference>
<dbReference type="PANTHER" id="PTHR11070">
    <property type="entry name" value="UVRD / RECB / PCRA DNA HELICASE FAMILY MEMBER"/>
    <property type="match status" value="1"/>
</dbReference>
<evidence type="ECO:0000256" key="5">
    <source>
        <dbReference type="PROSITE-ProRule" id="PRU00560"/>
    </source>
</evidence>
<dbReference type="Proteomes" id="UP001054857">
    <property type="component" value="Unassembled WGS sequence"/>
</dbReference>
<feature type="compositionally biased region" description="Gly residues" evidence="6">
    <location>
        <begin position="567"/>
        <end position="576"/>
    </location>
</feature>
<evidence type="ECO:0000256" key="1">
    <source>
        <dbReference type="ARBA" id="ARBA00022741"/>
    </source>
</evidence>
<reference evidence="8 9" key="1">
    <citation type="journal article" date="2021" name="Sci. Rep.">
        <title>Genome sequencing of the multicellular alga Astrephomene provides insights into convergent evolution of germ-soma differentiation.</title>
        <authorList>
            <person name="Yamashita S."/>
            <person name="Yamamoto K."/>
            <person name="Matsuzaki R."/>
            <person name="Suzuki S."/>
            <person name="Yamaguchi H."/>
            <person name="Hirooka S."/>
            <person name="Minakuchi Y."/>
            <person name="Miyagishima S."/>
            <person name="Kawachi M."/>
            <person name="Toyoda A."/>
            <person name="Nozaki H."/>
        </authorList>
    </citation>
    <scope>NUCLEOTIDE SEQUENCE [LARGE SCALE GENOMIC DNA]</scope>
    <source>
        <strain evidence="8 9">NIES-4017</strain>
    </source>
</reference>
<keyword evidence="1 5" id="KW-0547">Nucleotide-binding</keyword>
<feature type="compositionally biased region" description="Low complexity" evidence="6">
    <location>
        <begin position="555"/>
        <end position="566"/>
    </location>
</feature>
<dbReference type="GO" id="GO:0043138">
    <property type="term" value="F:3'-5' DNA helicase activity"/>
    <property type="evidence" value="ECO:0007669"/>
    <property type="project" value="TreeGrafter"/>
</dbReference>
<feature type="non-terminal residue" evidence="8">
    <location>
        <position position="1"/>
    </location>
</feature>
<feature type="region of interest" description="Disordered" evidence="6">
    <location>
        <begin position="536"/>
        <end position="576"/>
    </location>
</feature>
<dbReference type="PROSITE" id="PS51198">
    <property type="entry name" value="UVRD_HELICASE_ATP_BIND"/>
    <property type="match status" value="1"/>
</dbReference>
<organism evidence="8 9">
    <name type="scientific">Astrephomene gubernaculifera</name>
    <dbReference type="NCBI Taxonomy" id="47775"/>
    <lineage>
        <taxon>Eukaryota</taxon>
        <taxon>Viridiplantae</taxon>
        <taxon>Chlorophyta</taxon>
        <taxon>core chlorophytes</taxon>
        <taxon>Chlorophyceae</taxon>
        <taxon>CS clade</taxon>
        <taxon>Chlamydomonadales</taxon>
        <taxon>Astrephomenaceae</taxon>
        <taxon>Astrephomene</taxon>
    </lineage>
</organism>
<evidence type="ECO:0000256" key="2">
    <source>
        <dbReference type="ARBA" id="ARBA00022801"/>
    </source>
</evidence>
<evidence type="ECO:0000256" key="6">
    <source>
        <dbReference type="SAM" id="MobiDB-lite"/>
    </source>
</evidence>